<protein>
    <submittedName>
        <fullName evidence="1">Uncharacterized protein</fullName>
    </submittedName>
</protein>
<dbReference type="EMBL" id="FNGY01000006">
    <property type="protein sequence ID" value="SDN18849.1"/>
    <property type="molecule type" value="Genomic_DNA"/>
</dbReference>
<reference evidence="2" key="1">
    <citation type="submission" date="2016-10" db="EMBL/GenBank/DDBJ databases">
        <authorList>
            <person name="Varghese N."/>
            <person name="Submissions S."/>
        </authorList>
    </citation>
    <scope>NUCLEOTIDE SEQUENCE [LARGE SCALE GENOMIC DNA]</scope>
    <source>
        <strain evidence="2">DSM 19110</strain>
    </source>
</reference>
<name>A0A1G9ZBZ4_9SPHI</name>
<accession>A0A1G9ZBZ4</accession>
<dbReference type="AlphaFoldDB" id="A0A1G9ZBZ4"/>
<proteinExistence type="predicted"/>
<keyword evidence="2" id="KW-1185">Reference proteome</keyword>
<dbReference type="Proteomes" id="UP000183200">
    <property type="component" value="Unassembled WGS sequence"/>
</dbReference>
<evidence type="ECO:0000313" key="1">
    <source>
        <dbReference type="EMBL" id="SDN18849.1"/>
    </source>
</evidence>
<sequence>MNPTLLKEGLSTQDNNYFNNQRLQNKNQIDETNILLTNNGFTCNNQRL</sequence>
<organism evidence="1 2">
    <name type="scientific">Pedobacter steynii</name>
    <dbReference type="NCBI Taxonomy" id="430522"/>
    <lineage>
        <taxon>Bacteria</taxon>
        <taxon>Pseudomonadati</taxon>
        <taxon>Bacteroidota</taxon>
        <taxon>Sphingobacteriia</taxon>
        <taxon>Sphingobacteriales</taxon>
        <taxon>Sphingobacteriaceae</taxon>
        <taxon>Pedobacter</taxon>
    </lineage>
</organism>
<gene>
    <name evidence="1" type="ORF">SAMN05421820_106420</name>
</gene>
<evidence type="ECO:0000313" key="2">
    <source>
        <dbReference type="Proteomes" id="UP000183200"/>
    </source>
</evidence>